<dbReference type="CDD" id="cd07377">
    <property type="entry name" value="WHTH_GntR"/>
    <property type="match status" value="1"/>
</dbReference>
<evidence type="ECO:0000313" key="5">
    <source>
        <dbReference type="EMBL" id="VVE39807.1"/>
    </source>
</evidence>
<proteinExistence type="predicted"/>
<evidence type="ECO:0000256" key="3">
    <source>
        <dbReference type="ARBA" id="ARBA00023163"/>
    </source>
</evidence>
<dbReference type="InterPro" id="IPR008920">
    <property type="entry name" value="TF_FadR/GntR_C"/>
</dbReference>
<dbReference type="SMART" id="SM00345">
    <property type="entry name" value="HTH_GNTR"/>
    <property type="match status" value="1"/>
</dbReference>
<protein>
    <submittedName>
        <fullName evidence="5">GntR family transcriptional regulator</fullName>
    </submittedName>
</protein>
<dbReference type="SUPFAM" id="SSF48008">
    <property type="entry name" value="GntR ligand-binding domain-like"/>
    <property type="match status" value="1"/>
</dbReference>
<keyword evidence="6" id="KW-1185">Reference proteome</keyword>
<dbReference type="InterPro" id="IPR000524">
    <property type="entry name" value="Tscrpt_reg_HTH_GntR"/>
</dbReference>
<keyword evidence="2" id="KW-0238">DNA-binding</keyword>
<dbReference type="RefSeq" id="WP_150698798.1">
    <property type="nucleotide sequence ID" value="NZ_CABPRZ010000019.1"/>
</dbReference>
<dbReference type="PANTHER" id="PTHR43537">
    <property type="entry name" value="TRANSCRIPTIONAL REGULATOR, GNTR FAMILY"/>
    <property type="match status" value="1"/>
</dbReference>
<dbReference type="PROSITE" id="PS50949">
    <property type="entry name" value="HTH_GNTR"/>
    <property type="match status" value="1"/>
</dbReference>
<evidence type="ECO:0000259" key="4">
    <source>
        <dbReference type="PROSITE" id="PS50949"/>
    </source>
</evidence>
<dbReference type="Pfam" id="PF07729">
    <property type="entry name" value="FCD"/>
    <property type="match status" value="1"/>
</dbReference>
<dbReference type="GO" id="GO:0003700">
    <property type="term" value="F:DNA-binding transcription factor activity"/>
    <property type="evidence" value="ECO:0007669"/>
    <property type="project" value="InterPro"/>
</dbReference>
<dbReference type="Gene3D" id="1.10.10.10">
    <property type="entry name" value="Winged helix-like DNA-binding domain superfamily/Winged helix DNA-binding domain"/>
    <property type="match status" value="1"/>
</dbReference>
<name>A0A5E4XTS9_9BURK</name>
<dbReference type="SUPFAM" id="SSF46785">
    <property type="entry name" value="Winged helix' DNA-binding domain"/>
    <property type="match status" value="1"/>
</dbReference>
<dbReference type="PRINTS" id="PR00035">
    <property type="entry name" value="HTHGNTR"/>
</dbReference>
<dbReference type="Proteomes" id="UP000414233">
    <property type="component" value="Unassembled WGS sequence"/>
</dbReference>
<dbReference type="GO" id="GO:0003677">
    <property type="term" value="F:DNA binding"/>
    <property type="evidence" value="ECO:0007669"/>
    <property type="project" value="UniProtKB-KW"/>
</dbReference>
<dbReference type="OrthoDB" id="5343379at2"/>
<gene>
    <name evidence="5" type="ORF">PTE30175_03998</name>
</gene>
<evidence type="ECO:0000313" key="6">
    <source>
        <dbReference type="Proteomes" id="UP000414233"/>
    </source>
</evidence>
<accession>A0A5E4XTS9</accession>
<reference evidence="5 6" key="1">
    <citation type="submission" date="2019-08" db="EMBL/GenBank/DDBJ databases">
        <authorList>
            <person name="Peeters C."/>
        </authorList>
    </citation>
    <scope>NUCLEOTIDE SEQUENCE [LARGE SCALE GENOMIC DNA]</scope>
    <source>
        <strain evidence="5 6">LMG 30175</strain>
    </source>
</reference>
<dbReference type="Gene3D" id="1.20.120.530">
    <property type="entry name" value="GntR ligand-binding domain-like"/>
    <property type="match status" value="1"/>
</dbReference>
<dbReference type="InterPro" id="IPR036390">
    <property type="entry name" value="WH_DNA-bd_sf"/>
</dbReference>
<dbReference type="InterPro" id="IPR011711">
    <property type="entry name" value="GntR_C"/>
</dbReference>
<dbReference type="EMBL" id="CABPRZ010000019">
    <property type="protein sequence ID" value="VVE39807.1"/>
    <property type="molecule type" value="Genomic_DNA"/>
</dbReference>
<sequence length="218" mass="24086">MPTIAARIYKSLADQIIDGTLQPGEKLDERVVAERFEVSRTPIREALRELGARGLVEVVPRRGVVVAKIGAERLSVLLEADCELEALCARRAAECMTAMEKKELEFLHEQSANLVAADDIDGYLEVNRQFHSLICAGAHNDVIATMVADLRERLAPFRQAQSQIEDRFAVSHAEHQAVVAAILASDSEAAYNAMRSHNARLSTTVLRLIKNRDSASRN</sequence>
<dbReference type="AlphaFoldDB" id="A0A5E4XTS9"/>
<evidence type="ECO:0000256" key="2">
    <source>
        <dbReference type="ARBA" id="ARBA00023125"/>
    </source>
</evidence>
<dbReference type="SMART" id="SM00895">
    <property type="entry name" value="FCD"/>
    <property type="match status" value="1"/>
</dbReference>
<dbReference type="InterPro" id="IPR036388">
    <property type="entry name" value="WH-like_DNA-bd_sf"/>
</dbReference>
<dbReference type="PANTHER" id="PTHR43537:SF49">
    <property type="entry name" value="TRANSCRIPTIONAL REGULATORY PROTEIN"/>
    <property type="match status" value="1"/>
</dbReference>
<dbReference type="Pfam" id="PF00392">
    <property type="entry name" value="GntR"/>
    <property type="match status" value="1"/>
</dbReference>
<keyword evidence="3" id="KW-0804">Transcription</keyword>
<organism evidence="5 6">
    <name type="scientific">Pandoraea terrae</name>
    <dbReference type="NCBI Taxonomy" id="1537710"/>
    <lineage>
        <taxon>Bacteria</taxon>
        <taxon>Pseudomonadati</taxon>
        <taxon>Pseudomonadota</taxon>
        <taxon>Betaproteobacteria</taxon>
        <taxon>Burkholderiales</taxon>
        <taxon>Burkholderiaceae</taxon>
        <taxon>Pandoraea</taxon>
    </lineage>
</organism>
<feature type="domain" description="HTH gntR-type" evidence="4">
    <location>
        <begin position="2"/>
        <end position="69"/>
    </location>
</feature>
<keyword evidence="1" id="KW-0805">Transcription regulation</keyword>
<evidence type="ECO:0000256" key="1">
    <source>
        <dbReference type="ARBA" id="ARBA00023015"/>
    </source>
</evidence>